<dbReference type="RefSeq" id="XP_018319399.1">
    <property type="nucleotide sequence ID" value="XM_018463897.1"/>
</dbReference>
<keyword evidence="1" id="KW-0812">Transmembrane</keyword>
<evidence type="ECO:0000313" key="3">
    <source>
        <dbReference type="RefSeq" id="XP_018319398.1"/>
    </source>
</evidence>
<accession>A0A1W4W5L0</accession>
<gene>
    <name evidence="3 4" type="primary">LOC108732897</name>
</gene>
<dbReference type="Pfam" id="PF02995">
    <property type="entry name" value="DUF229"/>
    <property type="match status" value="1"/>
</dbReference>
<dbReference type="SUPFAM" id="SSF53649">
    <property type="entry name" value="Alkaline phosphatase-like"/>
    <property type="match status" value="1"/>
</dbReference>
<dbReference type="PANTHER" id="PTHR10974">
    <property type="entry name" value="FI08016P-RELATED"/>
    <property type="match status" value="1"/>
</dbReference>
<dbReference type="InterPro" id="IPR017850">
    <property type="entry name" value="Alkaline_phosphatase_core_sf"/>
</dbReference>
<dbReference type="GO" id="GO:0005615">
    <property type="term" value="C:extracellular space"/>
    <property type="evidence" value="ECO:0007669"/>
    <property type="project" value="TreeGrafter"/>
</dbReference>
<dbReference type="OrthoDB" id="413313at2759"/>
<dbReference type="Gene3D" id="3.40.720.10">
    <property type="entry name" value="Alkaline Phosphatase, subunit A"/>
    <property type="match status" value="1"/>
</dbReference>
<keyword evidence="2" id="KW-1185">Reference proteome</keyword>
<dbReference type="Proteomes" id="UP000192223">
    <property type="component" value="Unplaced"/>
</dbReference>
<keyword evidence="1" id="KW-1133">Transmembrane helix</keyword>
<dbReference type="InterPro" id="IPR004245">
    <property type="entry name" value="DUF229"/>
</dbReference>
<organism evidence="2 4">
    <name type="scientific">Agrilus planipennis</name>
    <name type="common">Emerald ash borer</name>
    <name type="synonym">Agrilus marcopoli</name>
    <dbReference type="NCBI Taxonomy" id="224129"/>
    <lineage>
        <taxon>Eukaryota</taxon>
        <taxon>Metazoa</taxon>
        <taxon>Ecdysozoa</taxon>
        <taxon>Arthropoda</taxon>
        <taxon>Hexapoda</taxon>
        <taxon>Insecta</taxon>
        <taxon>Pterygota</taxon>
        <taxon>Neoptera</taxon>
        <taxon>Endopterygota</taxon>
        <taxon>Coleoptera</taxon>
        <taxon>Polyphaga</taxon>
        <taxon>Elateriformia</taxon>
        <taxon>Buprestoidea</taxon>
        <taxon>Buprestidae</taxon>
        <taxon>Agrilinae</taxon>
        <taxon>Agrilus</taxon>
    </lineage>
</organism>
<dbReference type="FunFam" id="3.40.720.10:FF:000017">
    <property type="entry name" value="Predicted protein"/>
    <property type="match status" value="1"/>
</dbReference>
<evidence type="ECO:0000313" key="4">
    <source>
        <dbReference type="RefSeq" id="XP_018319399.1"/>
    </source>
</evidence>
<proteinExistence type="predicted"/>
<dbReference type="CDD" id="cd16021">
    <property type="entry name" value="ALP_like"/>
    <property type="match status" value="1"/>
</dbReference>
<sequence>MNVSESCWKLRPAILLWILIFFCGSVLLFIDYRLPYREMDVKMTLIYPLKSTDHKIPIRENLRGYLIKTTGCRIPDMDPFDPTVREYIYKENPIKCNVTLPPLVEANLTSLSVIKSSFKAYKIKYLDVFVCCYFVFKRYDPKKDEEDNDILINRTCVKFKYSILIKDEFVKVKCFYNGSEIYKDFFCFVPPKFEINNEIQNSMRKPLSILIAGLDGVSRVNLHRQMRKTMDILKNELKAVEFLGYNKIGDNTFPNLIAILTGLSEDELSQVCWSNNTDHFDNCPFIWKKYKQKKFVTSYAEDASWMGIFNYQKNGFCKQPTDYYWRTFSFTADKQIGNQILMNNNLCLGARLEYKILLDYIKNFVDSMRIYKKAFFNFFWSAGLSHDFLNYPRFGDNDFAKLFNYLHKTDTLNQTVLIFLSDHGIRWSGIRSTNQGMLEERLPFLFITLPKWYKKEFPMVYENLQRNSKRLTTPYDLHYTLRDLLDPYKLTSNFLKKRNQISSESRSYSLFDNIPENRTCDSANIPSHWCACQENVEIEVNSTMAVEATEFAVAYLNAKISDFKQCQNLTLKKIISAKVSFSGNISSLGEGAKKDFTVSFVTVPGDAIFEATVRQTFFKENGLENKELPYTLKITGTVSRLNLYGSQSDCVSDFHMKLYCYCNT</sequence>
<dbReference type="RefSeq" id="XP_018319398.1">
    <property type="nucleotide sequence ID" value="XM_018463896.1"/>
</dbReference>
<dbReference type="GeneID" id="108732897"/>
<name>A0A1W4W5L0_AGRPL</name>
<dbReference type="STRING" id="224129.A0A1W4W5L0"/>
<feature type="transmembrane region" description="Helical" evidence="1">
    <location>
        <begin position="14"/>
        <end position="34"/>
    </location>
</feature>
<evidence type="ECO:0000256" key="1">
    <source>
        <dbReference type="SAM" id="Phobius"/>
    </source>
</evidence>
<dbReference type="PANTHER" id="PTHR10974:SF1">
    <property type="entry name" value="FI08016P-RELATED"/>
    <property type="match status" value="1"/>
</dbReference>
<dbReference type="AlphaFoldDB" id="A0A1W4W5L0"/>
<reference evidence="3 4" key="1">
    <citation type="submission" date="2025-04" db="UniProtKB">
        <authorList>
            <consortium name="RefSeq"/>
        </authorList>
    </citation>
    <scope>IDENTIFICATION</scope>
    <source>
        <tissue evidence="3 4">Entire body</tissue>
    </source>
</reference>
<evidence type="ECO:0000313" key="2">
    <source>
        <dbReference type="Proteomes" id="UP000192223"/>
    </source>
</evidence>
<dbReference type="KEGG" id="apln:108732897"/>
<keyword evidence="1" id="KW-0472">Membrane</keyword>
<protein>
    <submittedName>
        <fullName evidence="3 4">Uncharacterized protein LOC108732897</fullName>
    </submittedName>
</protein>